<dbReference type="Proteomes" id="UP001396334">
    <property type="component" value="Unassembled WGS sequence"/>
</dbReference>
<gene>
    <name evidence="1" type="ORF">V6N11_068361</name>
</gene>
<accession>A0ABR1ZB17</accession>
<protein>
    <submittedName>
        <fullName evidence="1">Uncharacterized protein</fullName>
    </submittedName>
</protein>
<sequence>MLLLGAWCGGQSAARFRQKVMRLSWWIWEDEGR</sequence>
<dbReference type="EMBL" id="JBBPBN010001889">
    <property type="protein sequence ID" value="KAK8477165.1"/>
    <property type="molecule type" value="Genomic_DNA"/>
</dbReference>
<evidence type="ECO:0000313" key="2">
    <source>
        <dbReference type="Proteomes" id="UP001396334"/>
    </source>
</evidence>
<comment type="caution">
    <text evidence="1">The sequence shown here is derived from an EMBL/GenBank/DDBJ whole genome shotgun (WGS) entry which is preliminary data.</text>
</comment>
<keyword evidence="2" id="KW-1185">Reference proteome</keyword>
<evidence type="ECO:0000313" key="1">
    <source>
        <dbReference type="EMBL" id="KAK8477165.1"/>
    </source>
</evidence>
<proteinExistence type="predicted"/>
<name>A0ABR1ZB17_9ROSI</name>
<feature type="non-terminal residue" evidence="1">
    <location>
        <position position="33"/>
    </location>
</feature>
<reference evidence="1 2" key="1">
    <citation type="journal article" date="2024" name="G3 (Bethesda)">
        <title>Genome assembly of Hibiscus sabdariffa L. provides insights into metabolisms of medicinal natural products.</title>
        <authorList>
            <person name="Kim T."/>
        </authorList>
    </citation>
    <scope>NUCLEOTIDE SEQUENCE [LARGE SCALE GENOMIC DNA]</scope>
    <source>
        <strain evidence="1">TK-2024</strain>
        <tissue evidence="1">Old leaves</tissue>
    </source>
</reference>
<organism evidence="1 2">
    <name type="scientific">Hibiscus sabdariffa</name>
    <name type="common">roselle</name>
    <dbReference type="NCBI Taxonomy" id="183260"/>
    <lineage>
        <taxon>Eukaryota</taxon>
        <taxon>Viridiplantae</taxon>
        <taxon>Streptophyta</taxon>
        <taxon>Embryophyta</taxon>
        <taxon>Tracheophyta</taxon>
        <taxon>Spermatophyta</taxon>
        <taxon>Magnoliopsida</taxon>
        <taxon>eudicotyledons</taxon>
        <taxon>Gunneridae</taxon>
        <taxon>Pentapetalae</taxon>
        <taxon>rosids</taxon>
        <taxon>malvids</taxon>
        <taxon>Malvales</taxon>
        <taxon>Malvaceae</taxon>
        <taxon>Malvoideae</taxon>
        <taxon>Hibiscus</taxon>
    </lineage>
</organism>